<name>A0A2I0UNB4_LIMLA</name>
<evidence type="ECO:0000313" key="3">
    <source>
        <dbReference type="Proteomes" id="UP000233556"/>
    </source>
</evidence>
<proteinExistence type="predicted"/>
<dbReference type="Proteomes" id="UP000233556">
    <property type="component" value="Unassembled WGS sequence"/>
</dbReference>
<reference evidence="3" key="1">
    <citation type="submission" date="2017-11" db="EMBL/GenBank/DDBJ databases">
        <authorList>
            <person name="Lima N.C."/>
            <person name="Parody-Merino A.M."/>
            <person name="Battley P.F."/>
            <person name="Fidler A.E."/>
            <person name="Prosdocimi F."/>
        </authorList>
    </citation>
    <scope>NUCLEOTIDE SEQUENCE [LARGE SCALE GENOMIC DNA]</scope>
</reference>
<gene>
    <name evidence="2" type="ORF">llap_2176</name>
</gene>
<organism evidence="2 3">
    <name type="scientific">Limosa lapponica baueri</name>
    <dbReference type="NCBI Taxonomy" id="1758121"/>
    <lineage>
        <taxon>Eukaryota</taxon>
        <taxon>Metazoa</taxon>
        <taxon>Chordata</taxon>
        <taxon>Craniata</taxon>
        <taxon>Vertebrata</taxon>
        <taxon>Euteleostomi</taxon>
        <taxon>Archelosauria</taxon>
        <taxon>Archosauria</taxon>
        <taxon>Dinosauria</taxon>
        <taxon>Saurischia</taxon>
        <taxon>Theropoda</taxon>
        <taxon>Coelurosauria</taxon>
        <taxon>Aves</taxon>
        <taxon>Neognathae</taxon>
        <taxon>Neoaves</taxon>
        <taxon>Charadriiformes</taxon>
        <taxon>Scolopacidae</taxon>
        <taxon>Limosa</taxon>
    </lineage>
</organism>
<dbReference type="EMBL" id="KZ505676">
    <property type="protein sequence ID" value="PKU47534.1"/>
    <property type="molecule type" value="Genomic_DNA"/>
</dbReference>
<dbReference type="AlphaFoldDB" id="A0A2I0UNB4"/>
<evidence type="ECO:0000313" key="2">
    <source>
        <dbReference type="EMBL" id="PKU47534.1"/>
    </source>
</evidence>
<protein>
    <submittedName>
        <fullName evidence="2">Uncharacterized protein</fullName>
    </submittedName>
</protein>
<reference evidence="3" key="2">
    <citation type="submission" date="2017-12" db="EMBL/GenBank/DDBJ databases">
        <title>Genome sequence of the Bar-tailed Godwit (Limosa lapponica baueri).</title>
        <authorList>
            <person name="Lima N.C.B."/>
            <person name="Parody-Merino A.M."/>
            <person name="Battley P.F."/>
            <person name="Fidler A.E."/>
            <person name="Prosdocimi F."/>
        </authorList>
    </citation>
    <scope>NUCLEOTIDE SEQUENCE [LARGE SCALE GENOMIC DNA]</scope>
</reference>
<feature type="region of interest" description="Disordered" evidence="1">
    <location>
        <begin position="63"/>
        <end position="82"/>
    </location>
</feature>
<accession>A0A2I0UNB4</accession>
<evidence type="ECO:0000256" key="1">
    <source>
        <dbReference type="SAM" id="MobiDB-lite"/>
    </source>
</evidence>
<sequence>MAGSCLVLLRLEQAACRAEKIRQAVVQSSDIGVMTSPGKGIDDEELRGRWRYEQEPKVEKLRWKSEGKKKVSPGHLKQSPLL</sequence>
<keyword evidence="3" id="KW-1185">Reference proteome</keyword>